<feature type="region of interest" description="Disordered" evidence="5">
    <location>
        <begin position="51"/>
        <end position="70"/>
    </location>
</feature>
<reference evidence="7" key="1">
    <citation type="submission" date="2025-08" db="UniProtKB">
        <authorList>
            <consortium name="Ensembl"/>
        </authorList>
    </citation>
    <scope>IDENTIFICATION</scope>
</reference>
<dbReference type="InterPro" id="IPR001781">
    <property type="entry name" value="Znf_LIM"/>
</dbReference>
<dbReference type="FunFam" id="2.10.110.10:FF:000002">
    <property type="entry name" value="LIM domain and actin-binding 1"/>
    <property type="match status" value="1"/>
</dbReference>
<evidence type="ECO:0000256" key="2">
    <source>
        <dbReference type="ARBA" id="ARBA00022833"/>
    </source>
</evidence>
<sequence>MKEMDVGPFSRKQWASQSLRITAKELSLVGGRGKNNAITERFSKYQKAAEEASAEKKKSSVDSAPLSLRSGNLSVLKKRWEQPHQEKSAPQLSVAPVRPTARSASCKPTNPPEPRASSSKLMRQPSLTQESTSHEKPAKIKADMESKQKKSVKEEAESTTTSDPCSPVEKPALPLKNLKMVYEEGKSKVQTEVNSSSEDVDTQMGNKGTPSLKRSASIKDRMAKYQLAVTRKASFTVPRSASQSETEESVPSMDHKEISPPAGDGQIVSTLPESNCTKINGEPVHTSSPSGATPVSENKEPPKVARKFNLPVHESCVSCLKTVYPLEKLVANQQIYHKSCFRCTFCSTKLSLGTYASLHGDIYCKPHFSQLFKSKGNYDEGFGHRPHKEMWTPRTNEEEPERDENSKHFVVDSVIVKSTEQLSPKVKESQLVKFTDFTPALETKSQTSSTSSMEKPQTPSVETRKLRVAWPPPADSDGSSKASSPVTEVGKGPSKLFRAKWPPEEEAPPAQRSPEKAELKSLRRSSSLKERSRPFSVAPSLALSNATKQESQLSHKVALVRRGSLEELRSQSKVKTDKTEVQEEAKIPDEKTKDIESQSKKNVESPAKFDRTEKMPSSILKQTQQTKREAEEPQQTKNEADLQQTNKESLTQLTKKEPELQQHEVPTRHVEDEEKPVKCLSTSSELQSSQDTCSPTVEEKAHRKSQNVGFWDGEEAEESLTVEEMIKRNRYYEDEEDEEEEVAIV</sequence>
<keyword evidence="1 4" id="KW-0479">Metal-binding</keyword>
<feature type="compositionally biased region" description="Basic and acidic residues" evidence="5">
    <location>
        <begin position="78"/>
        <end position="87"/>
    </location>
</feature>
<dbReference type="CDD" id="cd09485">
    <property type="entry name" value="LIM_Eplin_alpha_beta"/>
    <property type="match status" value="1"/>
</dbReference>
<feature type="compositionally biased region" description="Basic and acidic residues" evidence="5">
    <location>
        <begin position="51"/>
        <end position="60"/>
    </location>
</feature>
<feature type="compositionally biased region" description="Polar residues" evidence="5">
    <location>
        <begin position="443"/>
        <end position="461"/>
    </location>
</feature>
<evidence type="ECO:0000256" key="1">
    <source>
        <dbReference type="ARBA" id="ARBA00022723"/>
    </source>
</evidence>
<accession>A0A8C1E8B1</accession>
<dbReference type="OMA" id="EMKQEKM"/>
<reference evidence="7" key="2">
    <citation type="submission" date="2025-09" db="UniProtKB">
        <authorList>
            <consortium name="Ensembl"/>
        </authorList>
    </citation>
    <scope>IDENTIFICATION</scope>
</reference>
<evidence type="ECO:0000256" key="3">
    <source>
        <dbReference type="ARBA" id="ARBA00023038"/>
    </source>
</evidence>
<keyword evidence="3 4" id="KW-0440">LIM domain</keyword>
<evidence type="ECO:0000313" key="8">
    <source>
        <dbReference type="Proteomes" id="UP001108240"/>
    </source>
</evidence>
<feature type="region of interest" description="Disordered" evidence="5">
    <location>
        <begin position="75"/>
        <end position="172"/>
    </location>
</feature>
<feature type="compositionally biased region" description="Polar residues" evidence="5">
    <location>
        <begin position="477"/>
        <end position="486"/>
    </location>
</feature>
<feature type="compositionally biased region" description="Basic and acidic residues" evidence="5">
    <location>
        <begin position="563"/>
        <end position="614"/>
    </location>
</feature>
<feature type="compositionally biased region" description="Polar residues" evidence="5">
    <location>
        <begin position="116"/>
        <end position="131"/>
    </location>
</feature>
<dbReference type="AlphaFoldDB" id="A0A8C1E8B1"/>
<protein>
    <recommendedName>
        <fullName evidence="6">LIM zinc-binding domain-containing protein</fullName>
    </recommendedName>
</protein>
<name>A0A8C1E8B1_CYPCA</name>
<feature type="compositionally biased region" description="Polar residues" evidence="5">
    <location>
        <begin position="267"/>
        <end position="278"/>
    </location>
</feature>
<evidence type="ECO:0000256" key="5">
    <source>
        <dbReference type="SAM" id="MobiDB-lite"/>
    </source>
</evidence>
<feature type="compositionally biased region" description="Polar residues" evidence="5">
    <location>
        <begin position="680"/>
        <end position="695"/>
    </location>
</feature>
<dbReference type="Ensembl" id="ENSCCRT00000079453.2">
    <property type="protein sequence ID" value="ENSCCRP00000073327.2"/>
    <property type="gene ID" value="ENSCCRG00000039582.2"/>
</dbReference>
<keyword evidence="2 4" id="KW-0862">Zinc</keyword>
<feature type="compositionally biased region" description="Polar residues" evidence="5">
    <location>
        <begin position="285"/>
        <end position="296"/>
    </location>
</feature>
<feature type="region of interest" description="Disordered" evidence="5">
    <location>
        <begin position="384"/>
        <end position="407"/>
    </location>
</feature>
<dbReference type="PROSITE" id="PS50023">
    <property type="entry name" value="LIM_DOMAIN_2"/>
    <property type="match status" value="1"/>
</dbReference>
<dbReference type="Gene3D" id="2.10.110.10">
    <property type="entry name" value="Cysteine Rich Protein"/>
    <property type="match status" value="1"/>
</dbReference>
<feature type="compositionally biased region" description="Polar residues" evidence="5">
    <location>
        <begin position="542"/>
        <end position="554"/>
    </location>
</feature>
<dbReference type="Pfam" id="PF00412">
    <property type="entry name" value="LIM"/>
    <property type="match status" value="1"/>
</dbReference>
<evidence type="ECO:0000313" key="7">
    <source>
        <dbReference type="Ensembl" id="ENSCCRP00000073327.2"/>
    </source>
</evidence>
<evidence type="ECO:0000256" key="4">
    <source>
        <dbReference type="PROSITE-ProRule" id="PRU00125"/>
    </source>
</evidence>
<feature type="compositionally biased region" description="Basic and acidic residues" evidence="5">
    <location>
        <begin position="654"/>
        <end position="677"/>
    </location>
</feature>
<feature type="region of interest" description="Disordered" evidence="5">
    <location>
        <begin position="187"/>
        <end position="218"/>
    </location>
</feature>
<dbReference type="GO" id="GO:0046872">
    <property type="term" value="F:metal ion binding"/>
    <property type="evidence" value="ECO:0007669"/>
    <property type="project" value="UniProtKB-KW"/>
</dbReference>
<dbReference type="InterPro" id="IPR028740">
    <property type="entry name" value="EPLIN_Lim_dom"/>
</dbReference>
<feature type="domain" description="LIM zinc-binding" evidence="6">
    <location>
        <begin position="314"/>
        <end position="374"/>
    </location>
</feature>
<feature type="region of interest" description="Disordered" evidence="5">
    <location>
        <begin position="236"/>
        <end position="301"/>
    </location>
</feature>
<organism evidence="7 8">
    <name type="scientific">Cyprinus carpio carpio</name>
    <dbReference type="NCBI Taxonomy" id="630221"/>
    <lineage>
        <taxon>Eukaryota</taxon>
        <taxon>Metazoa</taxon>
        <taxon>Chordata</taxon>
        <taxon>Craniata</taxon>
        <taxon>Vertebrata</taxon>
        <taxon>Euteleostomi</taxon>
        <taxon>Actinopterygii</taxon>
        <taxon>Neopterygii</taxon>
        <taxon>Teleostei</taxon>
        <taxon>Ostariophysi</taxon>
        <taxon>Cypriniformes</taxon>
        <taxon>Cyprinidae</taxon>
        <taxon>Cyprininae</taxon>
        <taxon>Cyprinus</taxon>
    </lineage>
</organism>
<feature type="compositionally biased region" description="Polar residues" evidence="5">
    <location>
        <begin position="190"/>
        <end position="214"/>
    </location>
</feature>
<proteinExistence type="predicted"/>
<dbReference type="GeneTree" id="ENSGT00940000167488"/>
<dbReference type="PROSITE" id="PS00478">
    <property type="entry name" value="LIM_DOMAIN_1"/>
    <property type="match status" value="1"/>
</dbReference>
<dbReference type="SMART" id="SM00132">
    <property type="entry name" value="LIM"/>
    <property type="match status" value="1"/>
</dbReference>
<dbReference type="PANTHER" id="PTHR24206">
    <property type="entry name" value="OS06G0237300 PROTEIN"/>
    <property type="match status" value="1"/>
</dbReference>
<dbReference type="SUPFAM" id="SSF57716">
    <property type="entry name" value="Glucocorticoid receptor-like (DNA-binding domain)"/>
    <property type="match status" value="2"/>
</dbReference>
<feature type="compositionally biased region" description="Basic and acidic residues" evidence="5">
    <location>
        <begin position="132"/>
        <end position="156"/>
    </location>
</feature>
<dbReference type="Proteomes" id="UP001108240">
    <property type="component" value="Unplaced"/>
</dbReference>
<feature type="compositionally biased region" description="Basic and acidic residues" evidence="5">
    <location>
        <begin position="513"/>
        <end position="533"/>
    </location>
</feature>
<feature type="compositionally biased region" description="Polar residues" evidence="5">
    <location>
        <begin position="633"/>
        <end position="653"/>
    </location>
</feature>
<keyword evidence="8" id="KW-1185">Reference proteome</keyword>
<evidence type="ECO:0000259" key="6">
    <source>
        <dbReference type="PROSITE" id="PS50023"/>
    </source>
</evidence>
<feature type="region of interest" description="Disordered" evidence="5">
    <location>
        <begin position="442"/>
        <end position="716"/>
    </location>
</feature>